<evidence type="ECO:0000256" key="3">
    <source>
        <dbReference type="ARBA" id="ARBA00022484"/>
    </source>
</evidence>
<evidence type="ECO:0000256" key="16">
    <source>
        <dbReference type="ARBA" id="ARBA00023268"/>
    </source>
</evidence>
<dbReference type="EMBL" id="OL409126">
    <property type="protein sequence ID" value="UWK09075.1"/>
    <property type="molecule type" value="Viral_cRNA"/>
</dbReference>
<name>A0A977IVJ3_9MONO</name>
<evidence type="ECO:0000313" key="25">
    <source>
        <dbReference type="EMBL" id="UWK09075.1"/>
    </source>
</evidence>
<keyword evidence="16" id="KW-0511">Multifunctional enzyme</keyword>
<evidence type="ECO:0000256" key="19">
    <source>
        <dbReference type="ARBA" id="ARBA00047332"/>
    </source>
</evidence>
<comment type="similarity">
    <text evidence="2 22">Belongs to the paramyxovirus L protein family.</text>
</comment>
<evidence type="ECO:0000256" key="7">
    <source>
        <dbReference type="ARBA" id="ARBA00022691"/>
    </source>
</evidence>
<reference evidence="25" key="2">
    <citation type="journal article" date="2022" name="Zool. Res.">
        <title>Novel astrovirus and paramyxovirus in Mongolian gerbils (Meriones unguiculatus) from China.</title>
        <authorList>
            <person name="Nie S.M."/>
            <person name="Li J."/>
            <person name="Wang Y.T."/>
            <person name="An C.H."/>
            <person name="Zhou H."/>
            <person name="Xu L."/>
            <person name="Sun Y.X."/>
            <person name="Chang W.H."/>
            <person name="Li C.X."/>
            <person name="Shi W.F."/>
        </authorList>
    </citation>
    <scope>NUCLEOTIDE SEQUENCE</scope>
    <source>
        <strain evidence="25">DB04S/SX/2018</strain>
    </source>
</reference>
<dbReference type="InterPro" id="IPR039736">
    <property type="entry name" value="L_poly_C"/>
</dbReference>
<evidence type="ECO:0000259" key="23">
    <source>
        <dbReference type="PROSITE" id="PS50526"/>
    </source>
</evidence>
<evidence type="ECO:0000256" key="9">
    <source>
        <dbReference type="ARBA" id="ARBA00022741"/>
    </source>
</evidence>
<keyword evidence="4 22" id="KW-0489">Methyltransferase</keyword>
<dbReference type="PROSITE" id="PS50526">
    <property type="entry name" value="RDRP_SSRNA_NEG_NONSEG"/>
    <property type="match status" value="1"/>
</dbReference>
<comment type="catalytic activity">
    <reaction evidence="20">
        <text>a 5'-end (5'-triphosphoguanosine)-adenylyl-adenylyl-cytidylyl-adenosine in mRNA + 2 S-adenosyl-L-methionine = a 5'-end (N(7)-methyl 5'-triphosphoguanosine)-(2'-O-methyladenylyl)-adenylyl-cytidylyl-adenosine in mRNA + 2 S-adenosyl-L-homocysteine + H(+)</text>
        <dbReference type="Rhea" id="RHEA:65376"/>
        <dbReference type="Rhea" id="RHEA-COMP:16797"/>
        <dbReference type="Rhea" id="RHEA-COMP:16798"/>
        <dbReference type="ChEBI" id="CHEBI:15378"/>
        <dbReference type="ChEBI" id="CHEBI:57856"/>
        <dbReference type="ChEBI" id="CHEBI:59789"/>
        <dbReference type="ChEBI" id="CHEBI:156483"/>
        <dbReference type="ChEBI" id="CHEBI:156484"/>
        <dbReference type="EC" id="2.1.1.375"/>
    </reaction>
</comment>
<dbReference type="InterPro" id="IPR026890">
    <property type="entry name" value="Mononeg_mRNAcap"/>
</dbReference>
<sequence>MNSQYDNISVNDILYPECHLDSPIVTGKLYTLLEKGGFPHNETLSDKVLEHNLAANRSITTKQQTSIDQRRLYNTLLSKYPNTHKLNPVPYPYANKYLFRIIDNEYIDDITSVLSLASTCYKKISHRIVKLKNLTLNQLGIESINNTKEDIYENNNIIRLSSIMEGSNWYKPFLFWFKVKYTMRKLIKRGQKLKYKSYNTEVIADTNVHYIGINKHLVYLINKRSLNTYYFTFEMVLMFCDVCEGRLMIDVGMSSDHRFTNFRTRGYKLWELLDSLFEDLGNDNYDLVAMIEPLVLGFLQLKDESELLRGAFLQYCFTEVEEILVSHGYDNSQDIATVIETFTDIFQNKDIHMIAEFFSFFRTFGHPTLEAEEAATKVRTHMNKPKVINFEIMMKGHALFCGIIINGYRERHGGAWPPHEFPLHVSKNIKTCAANCEALTHEICINEWKSFVGFKFKCFMPLTLDEDLTMYMKDKALAAIAPEWDSVYPRETLSYTPPKQTTSRRLVEVFLNDSEFDPVNLINYVISGDYLKDENFNLSYSLKEKEIKKVGRLFAKMTYQMRACQVVGESLIATGVGQYFKENGMVKNEHELLKTLHKLSVSSVSRDNKIGHKSEIYHSSNIKLKSSKFNNSRNQKERLIRNTNSENLSDIQYETMSTFLTTDLQKFCLNWRQETTNIFAERLDEIYGLPGFFSWLHKRLEISTLYVADPHCPPYTSDRVKINDVDNKQIFIKYPMGGIEGYCQKMWTIITIPLLFLSAYECGAKIAAVVQGDNQAIAITKRVHPNLPYYQKKYLCSQLAQQYFNRLRLNMAGIGHNLKANETIVSSHFFIYSKRIYYDGQVLSQALKPLSRCVFWSETVVDETRSACSNICTSAAKSIEQGFSRWVGYGICVLKTLQQLIISLKYTINDSMTKDITDPLLLNLNWIIAAALLPSQLGGFNYINVSRLYVRNIGDPVTASLADLKRMIKVNLLDERVLQKVMHQECGESTFLDWASDPYSINIPSSQSVTIILKNITARLILQGSRNPMLHGLFHDDFDQEDKDLAKYLMDRPIIIPRAAHEIMDKCLTGARQEIAGMLDSTKGLIRNGLRAGGLRPRLVDKLSMYDYEQFRVFNNLMSVKKCNQLIDSDACAVELARRLRNVMWMHLTQGRPIYGLEVPDTIESLRGYVVQTCSDCYYCQANNEEYCWFFVPMSCDLDQVTSESNNIRVPYFGSTTEERSEIKLATIKSASRALKAAIRIATVYTWAFGDTDECWEEAWYLATFRANLSLTELKAITPISTSNNIAHRLRDKSTQMKYSGSSLNRVSRYTMISNDNLNFTKDGNKIDTNLIYQQTMLIGLSALEDLFRFKKTTGVENTVYHLHVEQNCCVIEMEDHPYIDTHEPPPVLRAVTSNRLIYDDQPLRDGEIENIYSQNYTSNILDFPRYDLSELGTILAQSLAMTIIDIITKDNKDHLTEFKVLANDDDINSLITEFILVDPSEFMLYLGLSITINWAFDIYYRRPQGKYQIIEYLSTYLRISSKSFLNVLSNALSHPRVFRRFWDMGFVEPIYGPNLNTQNFTQIAIDLLTRSCEIYLDYWLEGGDLEYMLPESIQDIVDQRFENIQSRHLCILCCLYLEREFMPIILGLTAIEKCAVLHNALKNQKYMNTRYFSWNLEPLRVCVYPVSMTYIRRGAVKHIRLRRFIQFNDPLSDKLKIDPLNMRSFVIDKNITKGINTSFRAFQSVLLLSDDFRKLNHLEHYVPTKNRWESHIQRRIGVNSTSCYKACEIGIYIMNKIDLNGPRLFLGEGSGAMMTTYYFILGKCKCYYNTGVLNTGLIGQRVFQVYPSEVMLVSHNNTMDITLEKDIRVLFNGKPECTWVGDMECFSYIMNSIQTHTLALVHNDMESSLEKTPETILQEQIHSLCLAVNLTTPDGMYICKIAPRYNDLSQCLIHIIYNYFSEVTCFIPAYSNPCTPECYLICTQKKHHNLIYPDIILTGISYHNIARNIIISDNILDMKFNIHKEETDNRCLYGDYLKSDLNQLDDTEKLLLTFGFQMNGPKIIKQMTGHDVGSGSSTLKAYINSSVNNIINYCDPDRSKSNFLDPYPLLAESKIRELLDNVCKKICVYTLLYMKDNYKHIRRNLINCIRRKYLRVDIRSESVKSLIQVYLIKKLSKLSINMDWSYQLSTAEVKIWWKIVGYSVIHTET</sequence>
<evidence type="ECO:0000256" key="14">
    <source>
        <dbReference type="ARBA" id="ARBA00023042"/>
    </source>
</evidence>
<keyword evidence="6 22" id="KW-0808">Transferase</keyword>
<dbReference type="EC" id="3.6.1.-" evidence="22"/>
<dbReference type="EC" id="2.7.7.48" evidence="22"/>
<dbReference type="GO" id="GO:0030430">
    <property type="term" value="C:host cell cytoplasm"/>
    <property type="evidence" value="ECO:0007669"/>
    <property type="project" value="UniProtKB-SubCell"/>
</dbReference>
<keyword evidence="5 22" id="KW-0507">mRNA processing</keyword>
<keyword evidence="7 22" id="KW-0949">S-adenosyl-L-methionine</keyword>
<comment type="catalytic activity">
    <reaction evidence="22">
        <text>RNA(n) + a ribonucleoside 5'-triphosphate = RNA(n+1) + diphosphate</text>
        <dbReference type="Rhea" id="RHEA:21248"/>
        <dbReference type="Rhea" id="RHEA-COMP:14527"/>
        <dbReference type="Rhea" id="RHEA-COMP:17342"/>
        <dbReference type="ChEBI" id="CHEBI:33019"/>
        <dbReference type="ChEBI" id="CHEBI:61557"/>
        <dbReference type="ChEBI" id="CHEBI:140395"/>
        <dbReference type="EC" id="2.7.7.48"/>
    </reaction>
</comment>
<evidence type="ECO:0000256" key="13">
    <source>
        <dbReference type="ARBA" id="ARBA00022953"/>
    </source>
</evidence>
<dbReference type="PIRSF" id="PIRSF000830">
    <property type="entry name" value="RNA_pol_ParamyxoV"/>
    <property type="match status" value="1"/>
</dbReference>
<dbReference type="InterPro" id="IPR025786">
    <property type="entry name" value="Mononega_L_MeTrfase"/>
</dbReference>
<evidence type="ECO:0000256" key="12">
    <source>
        <dbReference type="ARBA" id="ARBA00022844"/>
    </source>
</evidence>
<keyword evidence="13 22" id="KW-0693">Viral RNA replication</keyword>
<dbReference type="Gene3D" id="3.40.50.12760">
    <property type="match status" value="1"/>
</dbReference>
<dbReference type="Pfam" id="PF14318">
    <property type="entry name" value="Mononeg_mRNAcap"/>
    <property type="match status" value="1"/>
</dbReference>
<organism evidence="25">
    <name type="scientific">Gerbil paramyxovirus</name>
    <dbReference type="NCBI Taxonomy" id="2942127"/>
    <lineage>
        <taxon>Viruses</taxon>
        <taxon>Riboviria</taxon>
        <taxon>Orthornavirae</taxon>
        <taxon>Negarnaviricota</taxon>
        <taxon>Haploviricotina</taxon>
        <taxon>Monjiviricetes</taxon>
        <taxon>Mononegavirales</taxon>
        <taxon>Paramyxoviridae</taxon>
        <taxon>Orthoparamyxovirinae</taxon>
        <taxon>Jeilongvirus</taxon>
        <taxon>Jeilongvirus merionis</taxon>
    </lineage>
</organism>
<comment type="catalytic activity">
    <reaction evidence="17">
        <text>a 5'-end triphospho-adenylyl-adenylyl-cytidylyl-adenosine in mRNA + GDP + H(+) = a 5'-end (5'-triphosphoguanosine)-adenylyl-adenylyl-cytidylyl-adenosine in mRNA + diphosphate</text>
        <dbReference type="Rhea" id="RHEA:65436"/>
        <dbReference type="Rhea" id="RHEA-COMP:16797"/>
        <dbReference type="Rhea" id="RHEA-COMP:16799"/>
        <dbReference type="ChEBI" id="CHEBI:15378"/>
        <dbReference type="ChEBI" id="CHEBI:33019"/>
        <dbReference type="ChEBI" id="CHEBI:58189"/>
        <dbReference type="ChEBI" id="CHEBI:156484"/>
        <dbReference type="ChEBI" id="CHEBI:156503"/>
        <dbReference type="EC" id="2.7.7.88"/>
    </reaction>
</comment>
<evidence type="ECO:0000256" key="4">
    <source>
        <dbReference type="ARBA" id="ARBA00022603"/>
    </source>
</evidence>
<dbReference type="GO" id="GO:0016787">
    <property type="term" value="F:hydrolase activity"/>
    <property type="evidence" value="ECO:0007669"/>
    <property type="project" value="UniProtKB-KW"/>
</dbReference>
<dbReference type="NCBIfam" id="TIGR04198">
    <property type="entry name" value="paramyx_RNAcap"/>
    <property type="match status" value="1"/>
</dbReference>
<evidence type="ECO:0000256" key="2">
    <source>
        <dbReference type="ARBA" id="ARBA00007934"/>
    </source>
</evidence>
<keyword evidence="12 22" id="KW-0946">Virion</keyword>
<dbReference type="GO" id="GO:0003968">
    <property type="term" value="F:RNA-directed RNA polymerase activity"/>
    <property type="evidence" value="ECO:0007669"/>
    <property type="project" value="UniProtKB-KW"/>
</dbReference>
<evidence type="ECO:0000256" key="8">
    <source>
        <dbReference type="ARBA" id="ARBA00022695"/>
    </source>
</evidence>
<evidence type="ECO:0000256" key="20">
    <source>
        <dbReference type="ARBA" id="ARBA00047370"/>
    </source>
</evidence>
<comment type="catalytic activity">
    <reaction evidence="18 22">
        <text>a 5'-end (5'-triphosphoguanosine)-(2'-O-methyladenylyl)-adenylyl-cytidylyl-adenosine in mRNA + S-adenosyl-L-methionine = a 5'-end (N(7)-methyl 5'-triphosphoguanosine)-(2'-O-methyladenylyl)-adenylyl-cytidylyl-adenosine in mRNA + S-adenosyl-L-homocysteine</text>
        <dbReference type="Rhea" id="RHEA:65440"/>
        <dbReference type="Rhea" id="RHEA-COMP:16798"/>
        <dbReference type="Rhea" id="RHEA-COMP:16801"/>
        <dbReference type="ChEBI" id="CHEBI:57856"/>
        <dbReference type="ChEBI" id="CHEBI:59789"/>
        <dbReference type="ChEBI" id="CHEBI:156482"/>
        <dbReference type="ChEBI" id="CHEBI:156483"/>
    </reaction>
</comment>
<comment type="catalytic activity">
    <reaction evidence="21 22">
        <text>GTP + H2O = GDP + phosphate + H(+)</text>
        <dbReference type="Rhea" id="RHEA:19669"/>
        <dbReference type="ChEBI" id="CHEBI:15377"/>
        <dbReference type="ChEBI" id="CHEBI:15378"/>
        <dbReference type="ChEBI" id="CHEBI:37565"/>
        <dbReference type="ChEBI" id="CHEBI:43474"/>
        <dbReference type="ChEBI" id="CHEBI:58189"/>
    </reaction>
</comment>
<evidence type="ECO:0000256" key="1">
    <source>
        <dbReference type="ARBA" id="ARBA00003132"/>
    </source>
</evidence>
<proteinExistence type="inferred from homology"/>
<evidence type="ECO:0000256" key="6">
    <source>
        <dbReference type="ARBA" id="ARBA00022679"/>
    </source>
</evidence>
<comment type="catalytic activity">
    <reaction evidence="19 22">
        <text>a 5'-end (5'-triphosphoguanosine)-adenylyl-adenylyl-cytidylyl-adenosine in mRNA + S-adenosyl-L-methionine = a 5'-end (5'-triphosphoguanosine)-(2'-O-methyladenylyl)-adenylyl-cytidylyl-adenosine in mRNA + S-adenosyl-L-homocysteine + H(+)</text>
        <dbReference type="Rhea" id="RHEA:65380"/>
        <dbReference type="Rhea" id="RHEA-COMP:16797"/>
        <dbReference type="Rhea" id="RHEA-COMP:16801"/>
        <dbReference type="ChEBI" id="CHEBI:15378"/>
        <dbReference type="ChEBI" id="CHEBI:57856"/>
        <dbReference type="ChEBI" id="CHEBI:59789"/>
        <dbReference type="ChEBI" id="CHEBI:156482"/>
        <dbReference type="ChEBI" id="CHEBI:156484"/>
    </reaction>
</comment>
<feature type="domain" description="RdRp catalytic" evidence="23">
    <location>
        <begin position="656"/>
        <end position="840"/>
    </location>
</feature>
<dbReference type="GO" id="GO:0005524">
    <property type="term" value="F:ATP binding"/>
    <property type="evidence" value="ECO:0007669"/>
    <property type="project" value="UniProtKB-KW"/>
</dbReference>
<evidence type="ECO:0000256" key="18">
    <source>
        <dbReference type="ARBA" id="ARBA00024499"/>
    </source>
</evidence>
<dbReference type="InterPro" id="IPR014023">
    <property type="entry name" value="Mononeg_RNA_pol_cat"/>
</dbReference>
<keyword evidence="9 22" id="KW-0547">Nucleotide-binding</keyword>
<comment type="function">
    <text evidence="1 22">RNA-directed RNA polymerase that catalyzes the replication of viral genomic RNA. The template is composed of the viral RNA tightly encapsidated by the nucleoprotein (N). The replicase mode is dependent on intracellular N protein concentration. In this mode, the polymerase replicates the whole viral genome without recognizing transcriptional signals, and the replicated genome is not caped or polyadenylated.</text>
</comment>
<evidence type="ECO:0000256" key="5">
    <source>
        <dbReference type="ARBA" id="ARBA00022664"/>
    </source>
</evidence>
<evidence type="ECO:0000256" key="11">
    <source>
        <dbReference type="ARBA" id="ARBA00022840"/>
    </source>
</evidence>
<comment type="function">
    <text evidence="22">RNA-directed RNA polymerase that catalyzes the transcription of viral mRNAs, their capping and polyadenylation. The template is composed of the viral RNA tightly encapsidated by the nucleoprotein (N). The viral polymerase binds to the genomic RNA at the 3' leader promoter, and transcribes subsequently all viral mRNAs with a decreasing efficiency. The first gene is the most transcribed, and the last the least transcribed. The viral phosphoprotein acts as a processivity factor. Capping is concomitant with initiation of mRNA transcription. Indeed, a GDP polyribonucleotidyl transferase (PRNTase) adds the cap structure when the nascent RNA chain length has reached few nucleotides. Ribose 2'-O methylation of viral mRNA cap precedes and facilitates subsequent guanine-N-7 methylation, both activities being carried by the viral polymerase. Polyadenylation of mRNAs occur by a stuttering mechanism at a slipery stop site present at the end viral genes. After finishing transcription of a mRNA, the polymerase can resume transcription of the downstream gene.</text>
</comment>
<dbReference type="GO" id="GO:0004482">
    <property type="term" value="F:mRNA 5'-cap (guanine-N7-)-methyltransferase activity"/>
    <property type="evidence" value="ECO:0007669"/>
    <property type="project" value="InterPro"/>
</dbReference>
<evidence type="ECO:0000259" key="24">
    <source>
        <dbReference type="PROSITE" id="PS51590"/>
    </source>
</evidence>
<reference evidence="25" key="1">
    <citation type="submission" date="2021-11" db="EMBL/GenBank/DDBJ databases">
        <authorList>
            <person name="Li C.-X."/>
        </authorList>
    </citation>
    <scope>NUCLEOTIDE SEQUENCE</scope>
    <source>
        <strain evidence="25">DB04S/SX/2018</strain>
    </source>
</reference>
<evidence type="ECO:0000256" key="15">
    <source>
        <dbReference type="ARBA" id="ARBA00023200"/>
    </source>
</evidence>
<accession>A0A977IVJ3</accession>
<dbReference type="PROSITE" id="PS51590">
    <property type="entry name" value="SAM_MT_MNV_L"/>
    <property type="match status" value="1"/>
</dbReference>
<keyword evidence="10" id="KW-0378">Hydrolase</keyword>
<dbReference type="GO" id="GO:0044423">
    <property type="term" value="C:virion component"/>
    <property type="evidence" value="ECO:0007669"/>
    <property type="project" value="UniProtKB-KW"/>
</dbReference>
<keyword evidence="8 22" id="KW-0548">Nucleotidyltransferase</keyword>
<dbReference type="EC" id="2.1.1.-" evidence="22"/>
<dbReference type="EC" id="2.7.7.88" evidence="22"/>
<keyword evidence="15 22" id="KW-1035">Host cytoplasm</keyword>
<protein>
    <recommendedName>
        <fullName evidence="22">RNA-directed RNA polymerase L</fullName>
        <shortName evidence="22">Protein L</shortName>
    </recommendedName>
    <alternativeName>
        <fullName evidence="22">Large structural protein</fullName>
    </alternativeName>
    <alternativeName>
        <fullName evidence="22">Replicase</fullName>
    </alternativeName>
    <alternativeName>
        <fullName evidence="22">Transcriptase</fullName>
    </alternativeName>
    <domain>
        <recommendedName>
            <fullName evidence="22">RNA-directed RNA polymerase</fullName>
            <ecNumber evidence="22">2.7.7.48</ecNumber>
        </recommendedName>
    </domain>
    <domain>
        <recommendedName>
            <fullName evidence="22">GTP phosphohydrolase</fullName>
            <ecNumber evidence="22">3.6.1.-</ecNumber>
        </recommendedName>
    </domain>
    <domain>
        <recommendedName>
            <fullName evidence="22">GDP polyribonucleotidyltransferase</fullName>
            <ecNumber evidence="22">2.7.7.88</ecNumber>
        </recommendedName>
        <alternativeName>
            <fullName evidence="22">PRNTase</fullName>
        </alternativeName>
    </domain>
    <domain>
        <recommendedName>
            <fullName evidence="22">mRNA (nucleoside-2'-O-)-methyltransferase</fullName>
            <shortName evidence="22">N1-2'-O-MTase</shortName>
            <ecNumber evidence="22">2.1.1.-</ecNumber>
        </recommendedName>
    </domain>
    <domain>
        <recommendedName>
            <fullName evidence="22">mRNA (guanine-N(7)-)-methyltransferase</fullName>
            <shortName evidence="22">G-N7-MTase</shortName>
        </recommendedName>
    </domain>
</protein>
<dbReference type="InterPro" id="IPR016269">
    <property type="entry name" value="RNA-dir_pol_paramyxovirus"/>
</dbReference>
<keyword evidence="14 22" id="KW-0506">mRNA capping</keyword>
<evidence type="ECO:0000256" key="10">
    <source>
        <dbReference type="ARBA" id="ARBA00022801"/>
    </source>
</evidence>
<evidence type="ECO:0000256" key="21">
    <source>
        <dbReference type="ARBA" id="ARBA00048548"/>
    </source>
</evidence>
<keyword evidence="11 22" id="KW-0067">ATP-binding</keyword>
<comment type="subcellular location">
    <subcellularLocation>
        <location evidence="22">Virion</location>
    </subcellularLocation>
    <subcellularLocation>
        <location evidence="22">Host cytoplasm</location>
    </subcellularLocation>
</comment>
<evidence type="ECO:0000256" key="22">
    <source>
        <dbReference type="PIRNR" id="PIRNR000830"/>
    </source>
</evidence>
<gene>
    <name evidence="25" type="primary">L</name>
</gene>
<feature type="domain" description="Mononegavirus-type SAM-dependent 2'-O-MTase" evidence="24">
    <location>
        <begin position="1755"/>
        <end position="1962"/>
    </location>
</feature>
<keyword evidence="3 22" id="KW-0696">RNA-directed RNA polymerase</keyword>
<dbReference type="Pfam" id="PF00946">
    <property type="entry name" value="Mononeg_RNA_pol"/>
    <property type="match status" value="1"/>
</dbReference>
<evidence type="ECO:0000256" key="17">
    <source>
        <dbReference type="ARBA" id="ARBA00024494"/>
    </source>
</evidence>